<name>A0A0K9PNX0_ZOSMR</name>
<dbReference type="OrthoDB" id="21502at2759"/>
<evidence type="ECO:0000313" key="3">
    <source>
        <dbReference type="Proteomes" id="UP000036987"/>
    </source>
</evidence>
<dbReference type="EMBL" id="LFYR01000736">
    <property type="protein sequence ID" value="KMZ69927.1"/>
    <property type="molecule type" value="Genomic_DNA"/>
</dbReference>
<feature type="non-terminal residue" evidence="2">
    <location>
        <position position="35"/>
    </location>
</feature>
<comment type="caution">
    <text evidence="2">The sequence shown here is derived from an EMBL/GenBank/DDBJ whole genome shotgun (WGS) entry which is preliminary data.</text>
</comment>
<proteinExistence type="predicted"/>
<gene>
    <name evidence="2" type="ORF">ZOSMA_202G00140</name>
</gene>
<organism evidence="2 3">
    <name type="scientific">Zostera marina</name>
    <name type="common">Eelgrass</name>
    <dbReference type="NCBI Taxonomy" id="29655"/>
    <lineage>
        <taxon>Eukaryota</taxon>
        <taxon>Viridiplantae</taxon>
        <taxon>Streptophyta</taxon>
        <taxon>Embryophyta</taxon>
        <taxon>Tracheophyta</taxon>
        <taxon>Spermatophyta</taxon>
        <taxon>Magnoliopsida</taxon>
        <taxon>Liliopsida</taxon>
        <taxon>Zosteraceae</taxon>
        <taxon>Zostera</taxon>
    </lineage>
</organism>
<keyword evidence="3" id="KW-1185">Reference proteome</keyword>
<dbReference type="Proteomes" id="UP000036987">
    <property type="component" value="Unassembled WGS sequence"/>
</dbReference>
<reference evidence="3" key="1">
    <citation type="journal article" date="2016" name="Nature">
        <title>The genome of the seagrass Zostera marina reveals angiosperm adaptation to the sea.</title>
        <authorList>
            <person name="Olsen J.L."/>
            <person name="Rouze P."/>
            <person name="Verhelst B."/>
            <person name="Lin Y.-C."/>
            <person name="Bayer T."/>
            <person name="Collen J."/>
            <person name="Dattolo E."/>
            <person name="De Paoli E."/>
            <person name="Dittami S."/>
            <person name="Maumus F."/>
            <person name="Michel G."/>
            <person name="Kersting A."/>
            <person name="Lauritano C."/>
            <person name="Lohaus R."/>
            <person name="Toepel M."/>
            <person name="Tonon T."/>
            <person name="Vanneste K."/>
            <person name="Amirebrahimi M."/>
            <person name="Brakel J."/>
            <person name="Bostroem C."/>
            <person name="Chovatia M."/>
            <person name="Grimwood J."/>
            <person name="Jenkins J.W."/>
            <person name="Jueterbock A."/>
            <person name="Mraz A."/>
            <person name="Stam W.T."/>
            <person name="Tice H."/>
            <person name="Bornberg-Bauer E."/>
            <person name="Green P.J."/>
            <person name="Pearson G.A."/>
            <person name="Procaccini G."/>
            <person name="Duarte C.M."/>
            <person name="Schmutz J."/>
            <person name="Reusch T.B.H."/>
            <person name="Van de Peer Y."/>
        </authorList>
    </citation>
    <scope>NUCLEOTIDE SEQUENCE [LARGE SCALE GENOMIC DNA]</scope>
    <source>
        <strain evidence="3">cv. Finnish</strain>
    </source>
</reference>
<feature type="region of interest" description="Disordered" evidence="1">
    <location>
        <begin position="1"/>
        <end position="35"/>
    </location>
</feature>
<evidence type="ECO:0000256" key="1">
    <source>
        <dbReference type="SAM" id="MobiDB-lite"/>
    </source>
</evidence>
<evidence type="ECO:0000313" key="2">
    <source>
        <dbReference type="EMBL" id="KMZ69927.1"/>
    </source>
</evidence>
<dbReference type="AlphaFoldDB" id="A0A0K9PNX0"/>
<sequence length="35" mass="3685">MAGFGKNSGPTLPPKSQPLFGNTVPDPHLLIEPNI</sequence>
<protein>
    <submittedName>
        <fullName evidence="2">Uncharacterized protein</fullName>
    </submittedName>
</protein>
<accession>A0A0K9PNX0</accession>